<dbReference type="OrthoDB" id="5395343at2759"/>
<evidence type="ECO:0000256" key="1">
    <source>
        <dbReference type="SAM" id="MobiDB-lite"/>
    </source>
</evidence>
<gene>
    <name evidence="3" type="ORF">yc1106_01502</name>
</gene>
<feature type="region of interest" description="Disordered" evidence="1">
    <location>
        <begin position="431"/>
        <end position="453"/>
    </location>
</feature>
<feature type="compositionally biased region" description="Basic residues" evidence="1">
    <location>
        <begin position="351"/>
        <end position="360"/>
    </location>
</feature>
<dbReference type="InterPro" id="IPR042511">
    <property type="entry name" value="Sld3"/>
</dbReference>
<feature type="region of interest" description="Disordered" evidence="1">
    <location>
        <begin position="612"/>
        <end position="631"/>
    </location>
</feature>
<dbReference type="GO" id="GO:0031261">
    <property type="term" value="C:DNA replication preinitiation complex"/>
    <property type="evidence" value="ECO:0007669"/>
    <property type="project" value="TreeGrafter"/>
</dbReference>
<evidence type="ECO:0000313" key="4">
    <source>
        <dbReference type="Proteomes" id="UP001056012"/>
    </source>
</evidence>
<evidence type="ECO:0000259" key="2">
    <source>
        <dbReference type="Pfam" id="PF08639"/>
    </source>
</evidence>
<dbReference type="Proteomes" id="UP001056012">
    <property type="component" value="Chromosome 1"/>
</dbReference>
<protein>
    <recommendedName>
        <fullName evidence="2">DNA replication regulator Sld3 C-terminal domain-containing protein</fullName>
    </recommendedName>
</protein>
<organism evidence="3 4">
    <name type="scientific">Curvularia clavata</name>
    <dbReference type="NCBI Taxonomy" id="95742"/>
    <lineage>
        <taxon>Eukaryota</taxon>
        <taxon>Fungi</taxon>
        <taxon>Dikarya</taxon>
        <taxon>Ascomycota</taxon>
        <taxon>Pezizomycotina</taxon>
        <taxon>Dothideomycetes</taxon>
        <taxon>Pleosporomycetidae</taxon>
        <taxon>Pleosporales</taxon>
        <taxon>Pleosporineae</taxon>
        <taxon>Pleosporaceae</taxon>
        <taxon>Curvularia</taxon>
    </lineage>
</organism>
<dbReference type="PANTHER" id="PTHR28067:SF1">
    <property type="entry name" value="DNA REPLICATION REGULATOR SLD3"/>
    <property type="match status" value="1"/>
</dbReference>
<feature type="region of interest" description="Disordered" evidence="1">
    <location>
        <begin position="680"/>
        <end position="702"/>
    </location>
</feature>
<feature type="region of interest" description="Disordered" evidence="1">
    <location>
        <begin position="536"/>
        <end position="590"/>
    </location>
</feature>
<feature type="region of interest" description="Disordered" evidence="1">
    <location>
        <begin position="339"/>
        <end position="362"/>
    </location>
</feature>
<evidence type="ECO:0000313" key="3">
    <source>
        <dbReference type="EMBL" id="USP74228.1"/>
    </source>
</evidence>
<accession>A0A9Q9DNQ0</accession>
<keyword evidence="4" id="KW-1185">Reference proteome</keyword>
<dbReference type="GO" id="GO:0006270">
    <property type="term" value="P:DNA replication initiation"/>
    <property type="evidence" value="ECO:0007669"/>
    <property type="project" value="InterPro"/>
</dbReference>
<feature type="region of interest" description="Disordered" evidence="1">
    <location>
        <begin position="813"/>
        <end position="899"/>
    </location>
</feature>
<dbReference type="VEuPathDB" id="FungiDB:yc1106_01502"/>
<feature type="compositionally biased region" description="Basic and acidic residues" evidence="1">
    <location>
        <begin position="556"/>
        <end position="566"/>
    </location>
</feature>
<dbReference type="InterPro" id="IPR013948">
    <property type="entry name" value="DNA_replication_reg_Sld3_C"/>
</dbReference>
<proteinExistence type="predicted"/>
<dbReference type="EMBL" id="CP089274">
    <property type="protein sequence ID" value="USP74228.1"/>
    <property type="molecule type" value="Genomic_DNA"/>
</dbReference>
<feature type="domain" description="DNA replication regulator Sld3 C-terminal" evidence="2">
    <location>
        <begin position="258"/>
        <end position="790"/>
    </location>
</feature>
<reference evidence="3" key="1">
    <citation type="submission" date="2021-12" db="EMBL/GenBank/DDBJ databases">
        <title>Curvularia clavata genome.</title>
        <authorList>
            <person name="Cao Y."/>
        </authorList>
    </citation>
    <scope>NUCLEOTIDE SEQUENCE</scope>
    <source>
        <strain evidence="3">Yc1106</strain>
    </source>
</reference>
<dbReference type="AlphaFoldDB" id="A0A9Q9DNQ0"/>
<name>A0A9Q9DNQ0_CURCL</name>
<dbReference type="Pfam" id="PF08639">
    <property type="entry name" value="Sld3_STD"/>
    <property type="match status" value="1"/>
</dbReference>
<sequence length="899" mass="99292">MSTYALQTKTMLQPVSDTSSQLLRIAARPEEPKIQLPSRLTRDSLCGLGTFNKPFTIRPYPASSHTSPLTLKPVRVIRRSQLPLTLLDPSTDDHFASNSLFVAQIDILEDNGLDREDDGASRVLVAQLEAKKNLYAIERVHTRIYSIHKLASWLKEKDVADLWDPGNLHKLPIRPRMDTSAGKAGKWWQHAAVETQAMEPLIRPTKMGMLRTKLPQMSGIMEPEQLGGYPALQRLDNLDVIPTEPSLEPQPIQLSPQEQLDSLVHQYLDAIYMSKTSLAYFAKGPLTRIRNAFTLAEEGAPPTCELIASLRAMLLSPKASEKKYYEKLPSLIKGMAPGSYSDDEANAGTSKPKKSKKKIKLSREGVYPQEEVLVKKWWQSELPGGDAMAAETIDQRIKRRIGDLRVRETLAQLILMLEIIALEAMSTSKAAGQQPVKEEDQDQSEQPPLKKRKKKLEDINVQLDLVLDKLCIWHATEELGILDFDTKPSQHNEGLDGDGRNRSSDRLHSFCVEVIIPFYINRLPEQALMVNKKLGGPAHSLPSKRKANKPPITSHRSRDSKEPDAKKSRRSLARVATDSTGKTVERITPSLGRSATDSVLVEGIKREASETPLSAIPFRRSPSKGARQSMSQIRHLQGRQIDLAQPSAAASAKMKQKQRVEEDLQEAILALKKPNRGLAAGSYVTEREQRGLGLPSKSRKPTVTVRKTIKDVQVTATPRVSRRTKNVVEQTPVQQRHDPFVRSPGEETPHSSAFCVPSSGARPRPTMLPATAHATATDLAQPSIAETPSKAPQGRTFSSETVRRRIFATPLKASAPDGHSRLDDGPSHVFETPAKAIGRSPPPADEAKRAPPAATTPTKSVPISTGEVALVVPELEDDGTEPSIYEALGWNDDDDDGFV</sequence>
<dbReference type="Gene3D" id="1.20.58.2130">
    <property type="match status" value="1"/>
</dbReference>
<dbReference type="PANTHER" id="PTHR28067">
    <property type="entry name" value="DNA REPLICATION REGULATOR SLD3"/>
    <property type="match status" value="1"/>
</dbReference>